<evidence type="ECO:0000313" key="2">
    <source>
        <dbReference type="Proteomes" id="UP001610335"/>
    </source>
</evidence>
<protein>
    <submittedName>
        <fullName evidence="1">Uncharacterized protein</fullName>
    </submittedName>
</protein>
<dbReference type="Proteomes" id="UP001610335">
    <property type="component" value="Unassembled WGS sequence"/>
</dbReference>
<sequence>MRLCELRVFIRNGAKMLSHLPGGEADFARENDSHPNQHLSLSPFDRLGPALRFRGYIILSDPHHFVGGDAIY</sequence>
<proteinExistence type="predicted"/>
<keyword evidence="2" id="KW-1185">Reference proteome</keyword>
<name>A0ABR4I922_9EURO</name>
<reference evidence="1 2" key="1">
    <citation type="submission" date="2024-07" db="EMBL/GenBank/DDBJ databases">
        <title>Section-level genome sequencing and comparative genomics of Aspergillus sections Usti and Cavernicolus.</title>
        <authorList>
            <consortium name="Lawrence Berkeley National Laboratory"/>
            <person name="Nybo J.L."/>
            <person name="Vesth T.C."/>
            <person name="Theobald S."/>
            <person name="Frisvad J.C."/>
            <person name="Larsen T.O."/>
            <person name="Kjaerboelling I."/>
            <person name="Rothschild-Mancinelli K."/>
            <person name="Lyhne E.K."/>
            <person name="Kogle M.E."/>
            <person name="Barry K."/>
            <person name="Clum A."/>
            <person name="Na H."/>
            <person name="Ledsgaard L."/>
            <person name="Lin J."/>
            <person name="Lipzen A."/>
            <person name="Kuo A."/>
            <person name="Riley R."/>
            <person name="Mondo S."/>
            <person name="LaButti K."/>
            <person name="Haridas S."/>
            <person name="Pangalinan J."/>
            <person name="Salamov A.A."/>
            <person name="Simmons B.A."/>
            <person name="Magnuson J.K."/>
            <person name="Chen J."/>
            <person name="Drula E."/>
            <person name="Henrissat B."/>
            <person name="Wiebenga A."/>
            <person name="Lubbers R.J."/>
            <person name="Gomes A.C."/>
            <person name="Makela M.R."/>
            <person name="Stajich J."/>
            <person name="Grigoriev I.V."/>
            <person name="Mortensen U.H."/>
            <person name="De vries R.P."/>
            <person name="Baker S.E."/>
            <person name="Andersen M.R."/>
        </authorList>
    </citation>
    <scope>NUCLEOTIDE SEQUENCE [LARGE SCALE GENOMIC DNA]</scope>
    <source>
        <strain evidence="1 2">CBS 600.67</strain>
    </source>
</reference>
<dbReference type="EMBL" id="JBFXLS010000046">
    <property type="protein sequence ID" value="KAL2824162.1"/>
    <property type="molecule type" value="Genomic_DNA"/>
</dbReference>
<organism evidence="1 2">
    <name type="scientific">Aspergillus cavernicola</name>
    <dbReference type="NCBI Taxonomy" id="176166"/>
    <lineage>
        <taxon>Eukaryota</taxon>
        <taxon>Fungi</taxon>
        <taxon>Dikarya</taxon>
        <taxon>Ascomycota</taxon>
        <taxon>Pezizomycotina</taxon>
        <taxon>Eurotiomycetes</taxon>
        <taxon>Eurotiomycetidae</taxon>
        <taxon>Eurotiales</taxon>
        <taxon>Aspergillaceae</taxon>
        <taxon>Aspergillus</taxon>
        <taxon>Aspergillus subgen. Nidulantes</taxon>
    </lineage>
</organism>
<feature type="non-terminal residue" evidence="1">
    <location>
        <position position="1"/>
    </location>
</feature>
<accession>A0ABR4I922</accession>
<comment type="caution">
    <text evidence="1">The sequence shown here is derived from an EMBL/GenBank/DDBJ whole genome shotgun (WGS) entry which is preliminary data.</text>
</comment>
<gene>
    <name evidence="1" type="ORF">BDW59DRAFT_147932</name>
</gene>
<evidence type="ECO:0000313" key="1">
    <source>
        <dbReference type="EMBL" id="KAL2824162.1"/>
    </source>
</evidence>